<gene>
    <name evidence="3" type="ORF">A1O3_00068</name>
</gene>
<protein>
    <recommendedName>
        <fullName evidence="2">Nudix hydrolase domain-containing protein</fullName>
    </recommendedName>
</protein>
<dbReference type="InterPro" id="IPR015797">
    <property type="entry name" value="NUDIX_hydrolase-like_dom_sf"/>
</dbReference>
<evidence type="ECO:0000259" key="2">
    <source>
        <dbReference type="PROSITE" id="PS51462"/>
    </source>
</evidence>
<sequence length="451" mass="49082">MAEDSSAIVKALERVLLRLSENPYPHVPNPQGCKKRASVAAIIRVRPAYSPVPSTNDSLVAVSQPASPPTSIEEFFSQDWVQQGDPELLFIKRAGRAGDRWSGHTALPGGKRDPEDADDLAAAVRETREEVGLDLDTVHCLHAGNLPERLVTTSWGKDVLMVLCPYIFLLTEKTSPWIQPQPTEVASVHWVSLRALLSPSLRTTEAVDISSRMAKHVGPLLHRLIRLTIGKMLFSAVRLVPTESIYASSIPGFIPTKGIDKPPTISGWAQAPFGVPSSSQSLSHQQPILLWGLTLGVLADLLDQLPPYNAVALWRYPTFTVPDLRLIVYLMTCQFRKASAESLSSGSWASQTAVDATTQATAVTASEPPSTVSEAEPLTLTKQLSFEKHSVGIGGLGVGSDPQHAVGKLLHGYYDRVNVAIAVFLAYRTSFAAGIAFWAYRLWKRRQAASL</sequence>
<keyword evidence="1" id="KW-0812">Transmembrane</keyword>
<organism evidence="3 4">
    <name type="scientific">Capronia epimyces CBS 606.96</name>
    <dbReference type="NCBI Taxonomy" id="1182542"/>
    <lineage>
        <taxon>Eukaryota</taxon>
        <taxon>Fungi</taxon>
        <taxon>Dikarya</taxon>
        <taxon>Ascomycota</taxon>
        <taxon>Pezizomycotina</taxon>
        <taxon>Eurotiomycetes</taxon>
        <taxon>Chaetothyriomycetidae</taxon>
        <taxon>Chaetothyriales</taxon>
        <taxon>Herpotrichiellaceae</taxon>
        <taxon>Capronia</taxon>
    </lineage>
</organism>
<evidence type="ECO:0000313" key="3">
    <source>
        <dbReference type="EMBL" id="EXJ91520.1"/>
    </source>
</evidence>
<accession>W9YPC9</accession>
<feature type="transmembrane region" description="Helical" evidence="1">
    <location>
        <begin position="419"/>
        <end position="440"/>
    </location>
</feature>
<dbReference type="CDD" id="cd03426">
    <property type="entry name" value="NUDIX_CoAse_Nudt7"/>
    <property type="match status" value="1"/>
</dbReference>
<dbReference type="EMBL" id="AMGY01000001">
    <property type="protein sequence ID" value="EXJ91520.1"/>
    <property type="molecule type" value="Genomic_DNA"/>
</dbReference>
<keyword evidence="1" id="KW-0472">Membrane</keyword>
<comment type="caution">
    <text evidence="3">The sequence shown here is derived from an EMBL/GenBank/DDBJ whole genome shotgun (WGS) entry which is preliminary data.</text>
</comment>
<dbReference type="Gene3D" id="3.90.79.10">
    <property type="entry name" value="Nucleoside Triphosphate Pyrophosphohydrolase"/>
    <property type="match status" value="1"/>
</dbReference>
<dbReference type="SUPFAM" id="SSF55811">
    <property type="entry name" value="Nudix"/>
    <property type="match status" value="1"/>
</dbReference>
<keyword evidence="4" id="KW-1185">Reference proteome</keyword>
<dbReference type="HOGENOM" id="CLU_034301_0_0_1"/>
<dbReference type="RefSeq" id="XP_007728410.1">
    <property type="nucleotide sequence ID" value="XM_007730220.1"/>
</dbReference>
<dbReference type="eggNOG" id="KOG3069">
    <property type="taxonomic scope" value="Eukaryota"/>
</dbReference>
<feature type="domain" description="Nudix hydrolase" evidence="2">
    <location>
        <begin position="34"/>
        <end position="215"/>
    </location>
</feature>
<dbReference type="Proteomes" id="UP000019478">
    <property type="component" value="Unassembled WGS sequence"/>
</dbReference>
<dbReference type="AlphaFoldDB" id="W9YPC9"/>
<reference evidence="3 4" key="1">
    <citation type="submission" date="2013-03" db="EMBL/GenBank/DDBJ databases">
        <title>The Genome Sequence of Capronia epimyces CBS 606.96.</title>
        <authorList>
            <consortium name="The Broad Institute Genomics Platform"/>
            <person name="Cuomo C."/>
            <person name="de Hoog S."/>
            <person name="Gorbushina A."/>
            <person name="Walker B."/>
            <person name="Young S.K."/>
            <person name="Zeng Q."/>
            <person name="Gargeya S."/>
            <person name="Fitzgerald M."/>
            <person name="Haas B."/>
            <person name="Abouelleil A."/>
            <person name="Allen A.W."/>
            <person name="Alvarado L."/>
            <person name="Arachchi H.M."/>
            <person name="Berlin A.M."/>
            <person name="Chapman S.B."/>
            <person name="Gainer-Dewar J."/>
            <person name="Goldberg J."/>
            <person name="Griggs A."/>
            <person name="Gujja S."/>
            <person name="Hansen M."/>
            <person name="Howarth C."/>
            <person name="Imamovic A."/>
            <person name="Ireland A."/>
            <person name="Larimer J."/>
            <person name="McCowan C."/>
            <person name="Murphy C."/>
            <person name="Pearson M."/>
            <person name="Poon T.W."/>
            <person name="Priest M."/>
            <person name="Roberts A."/>
            <person name="Saif S."/>
            <person name="Shea T."/>
            <person name="Sisk P."/>
            <person name="Sykes S."/>
            <person name="Wortman J."/>
            <person name="Nusbaum C."/>
            <person name="Birren B."/>
        </authorList>
    </citation>
    <scope>NUCLEOTIDE SEQUENCE [LARGE SCALE GENOMIC DNA]</scope>
    <source>
        <strain evidence="3 4">CBS 606.96</strain>
    </source>
</reference>
<dbReference type="STRING" id="1182542.W9YPC9"/>
<dbReference type="PANTHER" id="PTHR12992">
    <property type="entry name" value="NUDIX HYDROLASE"/>
    <property type="match status" value="1"/>
</dbReference>
<keyword evidence="1" id="KW-1133">Transmembrane helix</keyword>
<dbReference type="PANTHER" id="PTHR12992:SF44">
    <property type="entry name" value="NUDIX HYDROLASE DOMAIN-CONTAINING PROTEIN"/>
    <property type="match status" value="1"/>
</dbReference>
<dbReference type="PROSITE" id="PS51462">
    <property type="entry name" value="NUDIX"/>
    <property type="match status" value="1"/>
</dbReference>
<evidence type="ECO:0000256" key="1">
    <source>
        <dbReference type="SAM" id="Phobius"/>
    </source>
</evidence>
<evidence type="ECO:0000313" key="4">
    <source>
        <dbReference type="Proteomes" id="UP000019478"/>
    </source>
</evidence>
<proteinExistence type="predicted"/>
<dbReference type="GO" id="GO:0010945">
    <property type="term" value="F:coenzyme A diphosphatase activity"/>
    <property type="evidence" value="ECO:0007669"/>
    <property type="project" value="InterPro"/>
</dbReference>
<dbReference type="InterPro" id="IPR000086">
    <property type="entry name" value="NUDIX_hydrolase_dom"/>
</dbReference>
<dbReference type="Pfam" id="PF00293">
    <property type="entry name" value="NUDIX"/>
    <property type="match status" value="1"/>
</dbReference>
<dbReference type="InterPro" id="IPR045121">
    <property type="entry name" value="CoAse"/>
</dbReference>
<name>W9YPC9_9EURO</name>
<dbReference type="OrthoDB" id="77989at2759"/>
<dbReference type="GeneID" id="19164210"/>